<feature type="disulfide bond" evidence="3">
    <location>
        <begin position="133"/>
        <end position="137"/>
    </location>
</feature>
<evidence type="ECO:0000259" key="5">
    <source>
        <dbReference type="PROSITE" id="PS51767"/>
    </source>
</evidence>
<dbReference type="PANTHER" id="PTHR47966">
    <property type="entry name" value="BETA-SITE APP-CLEAVING ENZYME, ISOFORM A-RELATED"/>
    <property type="match status" value="1"/>
</dbReference>
<feature type="chain" id="PRO_5012925148" description="Peptidase A1 domain-containing protein" evidence="4">
    <location>
        <begin position="19"/>
        <end position="407"/>
    </location>
</feature>
<sequence>MKASLVAFITLLPLLTIGSPTPEPKGIRIPLTKRSKLVDEDGIVSPRAAQRELTRLTAKLQRGFAAFEKNTGAAHPLAFSMDLTKRATGTVPLTDEEGGALWQGAISVGTPASTFTVDFDTGSSDLFLPGPNCQTNCQGHKIYNPGSSSTSRDQGNTFSLAFGDGSTVQGEIFRDTVTVGGLTATNQAVGAATQYSTGFALDEFPPDGLMGMAFPAISEFGANPVFQTLIAEGVVSSPVFGFRLAPSGSELTLGFIPSVGTFTQLPVGNSGFWQVNLDSVNVNGAAAVSRLPSIVDTGTTLVVGDQNSVTRFYAAIPGAQDASSEIGEGFFTFPCSSVPNVSMTFGGRAFSITNTFNLGRLSAGSTQCVGGVVYIPGINFWIAGDIFLQNVFASFDVGNLRVGFAAN</sequence>
<dbReference type="STRING" id="703135.A0A2A9NQ48"/>
<organism evidence="6 7">
    <name type="scientific">Amanita thiersii Skay4041</name>
    <dbReference type="NCBI Taxonomy" id="703135"/>
    <lineage>
        <taxon>Eukaryota</taxon>
        <taxon>Fungi</taxon>
        <taxon>Dikarya</taxon>
        <taxon>Basidiomycota</taxon>
        <taxon>Agaricomycotina</taxon>
        <taxon>Agaricomycetes</taxon>
        <taxon>Agaricomycetidae</taxon>
        <taxon>Agaricales</taxon>
        <taxon>Pluteineae</taxon>
        <taxon>Amanitaceae</taxon>
        <taxon>Amanita</taxon>
    </lineage>
</organism>
<dbReference type="PANTHER" id="PTHR47966:SF57">
    <property type="entry name" value="PEPTIDASE A1 DOMAIN-CONTAINING PROTEIN"/>
    <property type="match status" value="1"/>
</dbReference>
<keyword evidence="3" id="KW-1015">Disulfide bond</keyword>
<feature type="active site" evidence="2">
    <location>
        <position position="120"/>
    </location>
</feature>
<evidence type="ECO:0000256" key="1">
    <source>
        <dbReference type="ARBA" id="ARBA00007447"/>
    </source>
</evidence>
<feature type="active site" evidence="2">
    <location>
        <position position="296"/>
    </location>
</feature>
<dbReference type="GO" id="GO:0004190">
    <property type="term" value="F:aspartic-type endopeptidase activity"/>
    <property type="evidence" value="ECO:0007669"/>
    <property type="project" value="InterPro"/>
</dbReference>
<feature type="domain" description="Peptidase A1" evidence="5">
    <location>
        <begin position="102"/>
        <end position="405"/>
    </location>
</feature>
<feature type="signal peptide" evidence="4">
    <location>
        <begin position="1"/>
        <end position="18"/>
    </location>
</feature>
<name>A0A2A9NQ48_9AGAR</name>
<comment type="similarity">
    <text evidence="1">Belongs to the peptidase A1 family.</text>
</comment>
<evidence type="ECO:0000313" key="6">
    <source>
        <dbReference type="EMBL" id="PFH52669.1"/>
    </source>
</evidence>
<dbReference type="SUPFAM" id="SSF50630">
    <property type="entry name" value="Acid proteases"/>
    <property type="match status" value="1"/>
</dbReference>
<dbReference type="FunFam" id="2.40.70.10:FF:000008">
    <property type="entry name" value="Cathepsin D"/>
    <property type="match status" value="1"/>
</dbReference>
<dbReference type="InterPro" id="IPR033121">
    <property type="entry name" value="PEPTIDASE_A1"/>
</dbReference>
<dbReference type="EMBL" id="KZ301978">
    <property type="protein sequence ID" value="PFH52669.1"/>
    <property type="molecule type" value="Genomic_DNA"/>
</dbReference>
<protein>
    <recommendedName>
        <fullName evidence="5">Peptidase A1 domain-containing protein</fullName>
    </recommendedName>
</protein>
<dbReference type="CDD" id="cd05471">
    <property type="entry name" value="pepsin_like"/>
    <property type="match status" value="1"/>
</dbReference>
<dbReference type="GO" id="GO:0006508">
    <property type="term" value="P:proteolysis"/>
    <property type="evidence" value="ECO:0007669"/>
    <property type="project" value="InterPro"/>
</dbReference>
<dbReference type="Pfam" id="PF00026">
    <property type="entry name" value="Asp"/>
    <property type="match status" value="1"/>
</dbReference>
<reference evidence="6 7" key="1">
    <citation type="submission" date="2014-02" db="EMBL/GenBank/DDBJ databases">
        <title>Transposable element dynamics among asymbiotic and ectomycorrhizal Amanita fungi.</title>
        <authorList>
            <consortium name="DOE Joint Genome Institute"/>
            <person name="Hess J."/>
            <person name="Skrede I."/>
            <person name="Wolfe B."/>
            <person name="LaButti K."/>
            <person name="Ohm R.A."/>
            <person name="Grigoriev I.V."/>
            <person name="Pringle A."/>
        </authorList>
    </citation>
    <scope>NUCLEOTIDE SEQUENCE [LARGE SCALE GENOMIC DNA]</scope>
    <source>
        <strain evidence="6 7">SKay4041</strain>
    </source>
</reference>
<evidence type="ECO:0000256" key="4">
    <source>
        <dbReference type="SAM" id="SignalP"/>
    </source>
</evidence>
<dbReference type="AlphaFoldDB" id="A0A2A9NQ48"/>
<evidence type="ECO:0000313" key="7">
    <source>
        <dbReference type="Proteomes" id="UP000242287"/>
    </source>
</evidence>
<gene>
    <name evidence="6" type="ORF">AMATHDRAFT_139688</name>
</gene>
<dbReference type="Proteomes" id="UP000242287">
    <property type="component" value="Unassembled WGS sequence"/>
</dbReference>
<dbReference type="PROSITE" id="PS51767">
    <property type="entry name" value="PEPTIDASE_A1"/>
    <property type="match status" value="1"/>
</dbReference>
<dbReference type="PRINTS" id="PR00792">
    <property type="entry name" value="PEPSIN"/>
</dbReference>
<dbReference type="InterPro" id="IPR034164">
    <property type="entry name" value="Pepsin-like_dom"/>
</dbReference>
<accession>A0A2A9NQ48</accession>
<keyword evidence="4" id="KW-0732">Signal</keyword>
<evidence type="ECO:0000256" key="2">
    <source>
        <dbReference type="PIRSR" id="PIRSR601461-1"/>
    </source>
</evidence>
<evidence type="ECO:0000256" key="3">
    <source>
        <dbReference type="PIRSR" id="PIRSR601461-2"/>
    </source>
</evidence>
<dbReference type="OrthoDB" id="15189at2759"/>
<dbReference type="InterPro" id="IPR001461">
    <property type="entry name" value="Aspartic_peptidase_A1"/>
</dbReference>
<dbReference type="InterPro" id="IPR021109">
    <property type="entry name" value="Peptidase_aspartic_dom_sf"/>
</dbReference>
<proteinExistence type="inferred from homology"/>
<dbReference type="Gene3D" id="2.40.70.10">
    <property type="entry name" value="Acid Proteases"/>
    <property type="match status" value="2"/>
</dbReference>
<keyword evidence="7" id="KW-1185">Reference proteome</keyword>